<proteinExistence type="predicted"/>
<name>A0A8R1WJI8_BOMMO</name>
<organism evidence="3 4">
    <name type="scientific">Bombyx mori</name>
    <name type="common">Silk moth</name>
    <dbReference type="NCBI Taxonomy" id="7091"/>
    <lineage>
        <taxon>Eukaryota</taxon>
        <taxon>Metazoa</taxon>
        <taxon>Ecdysozoa</taxon>
        <taxon>Arthropoda</taxon>
        <taxon>Hexapoda</taxon>
        <taxon>Insecta</taxon>
        <taxon>Pterygota</taxon>
        <taxon>Neoptera</taxon>
        <taxon>Endopterygota</taxon>
        <taxon>Lepidoptera</taxon>
        <taxon>Glossata</taxon>
        <taxon>Ditrysia</taxon>
        <taxon>Bombycoidea</taxon>
        <taxon>Bombycidae</taxon>
        <taxon>Bombycinae</taxon>
        <taxon>Bombyx</taxon>
    </lineage>
</organism>
<dbReference type="AlphaFoldDB" id="A0A8R1WJI8"/>
<dbReference type="EnsemblMetazoa" id="XM_004922360.3">
    <property type="protein sequence ID" value="XP_004922417.1"/>
    <property type="gene ID" value="LOC101737936"/>
</dbReference>
<sequence>MICLFCNNKTYRMKLLIVLALIGAAAAASIKPVQIADIPIPKYESIDAGMYIIPDEVIQELALAGIELSENVDNVAIFDIEIPVDNVDFPVDSVNFVENVEAPVENADFPADSVSFVENLDAPVEDADVLADSVNFVDNVDAPVEDADVPADSVSFVDNVDAPVEDADLQVAPVNIVDEPVEKTNEEIENDSEVGSISWVEYPAELDEDGNGLVIVDLPIEAQPEDLEKAQLVDLPVENVAEPEDLSPVQVVNPIVENSQSEYPGKRYPDATWR</sequence>
<feature type="chain" id="PRO_5035883077" description="Cuticle protein" evidence="2">
    <location>
        <begin position="28"/>
        <end position="274"/>
    </location>
</feature>
<evidence type="ECO:0000256" key="2">
    <source>
        <dbReference type="SAM" id="SignalP"/>
    </source>
</evidence>
<gene>
    <name evidence="3" type="primary">101737936</name>
</gene>
<keyword evidence="2" id="KW-0732">Signal</keyword>
<evidence type="ECO:0000256" key="1">
    <source>
        <dbReference type="SAM" id="MobiDB-lite"/>
    </source>
</evidence>
<keyword evidence="4" id="KW-1185">Reference proteome</keyword>
<accession>A0A8R1WJI8</accession>
<feature type="compositionally biased region" description="Basic and acidic residues" evidence="1">
    <location>
        <begin position="264"/>
        <end position="274"/>
    </location>
</feature>
<dbReference type="Proteomes" id="UP000005204">
    <property type="component" value="Unassembled WGS sequence"/>
</dbReference>
<feature type="region of interest" description="Disordered" evidence="1">
    <location>
        <begin position="244"/>
        <end position="274"/>
    </location>
</feature>
<protein>
    <recommendedName>
        <fullName evidence="5">Cuticle protein</fullName>
    </recommendedName>
</protein>
<feature type="signal peptide" evidence="2">
    <location>
        <begin position="1"/>
        <end position="27"/>
    </location>
</feature>
<reference evidence="3" key="2">
    <citation type="submission" date="2022-06" db="UniProtKB">
        <authorList>
            <consortium name="EnsemblMetazoa"/>
        </authorList>
    </citation>
    <scope>IDENTIFICATION</scope>
    <source>
        <strain evidence="3">p50T (Dazao)</strain>
    </source>
</reference>
<dbReference type="KEGG" id="bmor:101737936"/>
<reference evidence="4" key="1">
    <citation type="journal article" date="2008" name="Insect Biochem. Mol. Biol.">
        <title>The genome of a lepidopteran model insect, the silkworm Bombyx mori.</title>
        <authorList>
            <consortium name="International Silkworm Genome Consortium"/>
        </authorList>
    </citation>
    <scope>NUCLEOTIDE SEQUENCE [LARGE SCALE GENOMIC DNA]</scope>
    <source>
        <strain evidence="4">p50T</strain>
    </source>
</reference>
<evidence type="ECO:0000313" key="3">
    <source>
        <dbReference type="EnsemblMetazoa" id="XP_004922417.1"/>
    </source>
</evidence>
<evidence type="ECO:0008006" key="5">
    <source>
        <dbReference type="Google" id="ProtNLM"/>
    </source>
</evidence>
<evidence type="ECO:0000313" key="4">
    <source>
        <dbReference type="Proteomes" id="UP000005204"/>
    </source>
</evidence>